<evidence type="ECO:0000313" key="3">
    <source>
        <dbReference type="Proteomes" id="UP000507470"/>
    </source>
</evidence>
<evidence type="ECO:0000313" key="2">
    <source>
        <dbReference type="EMBL" id="CAC5390804.1"/>
    </source>
</evidence>
<dbReference type="AlphaFoldDB" id="A0A6J8C6L2"/>
<protein>
    <submittedName>
        <fullName evidence="2">Uncharacterized protein</fullName>
    </submittedName>
</protein>
<sequence>MTRAHVRLLVRVSRRVGGGPTDSPLTRGTLLLPDRSTHAVGENCKQWLPSRTHAESSRGRGAQTRSRDESTLRRAITPGTTRAPGHLPVWLVTAVRNGRALHRGKCTRDDSRTPGGEREIKPFDGAFRLASSTAFSQGEINKKITKGKARRHGSAFSDEAVKQLSFCSAATKAWRNCYIAIDVSLTRQAWLRVTQPQCVQDVDVQCPAIHINSRSWLRFIDARAE</sequence>
<gene>
    <name evidence="2" type="ORF">MCOR_25880</name>
</gene>
<feature type="region of interest" description="Disordered" evidence="1">
    <location>
        <begin position="50"/>
        <end position="72"/>
    </location>
</feature>
<reference evidence="2 3" key="1">
    <citation type="submission" date="2020-06" db="EMBL/GenBank/DDBJ databases">
        <authorList>
            <person name="Li R."/>
            <person name="Bekaert M."/>
        </authorList>
    </citation>
    <scope>NUCLEOTIDE SEQUENCE [LARGE SCALE GENOMIC DNA]</scope>
    <source>
        <strain evidence="3">wild</strain>
    </source>
</reference>
<name>A0A6J8C6L2_MYTCO</name>
<dbReference type="EMBL" id="CACVKT020004634">
    <property type="protein sequence ID" value="CAC5390804.1"/>
    <property type="molecule type" value="Genomic_DNA"/>
</dbReference>
<keyword evidence="3" id="KW-1185">Reference proteome</keyword>
<proteinExistence type="predicted"/>
<dbReference type="Proteomes" id="UP000507470">
    <property type="component" value="Unassembled WGS sequence"/>
</dbReference>
<organism evidence="2 3">
    <name type="scientific">Mytilus coruscus</name>
    <name type="common">Sea mussel</name>
    <dbReference type="NCBI Taxonomy" id="42192"/>
    <lineage>
        <taxon>Eukaryota</taxon>
        <taxon>Metazoa</taxon>
        <taxon>Spiralia</taxon>
        <taxon>Lophotrochozoa</taxon>
        <taxon>Mollusca</taxon>
        <taxon>Bivalvia</taxon>
        <taxon>Autobranchia</taxon>
        <taxon>Pteriomorphia</taxon>
        <taxon>Mytilida</taxon>
        <taxon>Mytiloidea</taxon>
        <taxon>Mytilidae</taxon>
        <taxon>Mytilinae</taxon>
        <taxon>Mytilus</taxon>
    </lineage>
</organism>
<evidence type="ECO:0000256" key="1">
    <source>
        <dbReference type="SAM" id="MobiDB-lite"/>
    </source>
</evidence>
<accession>A0A6J8C6L2</accession>